<evidence type="ECO:0000313" key="1">
    <source>
        <dbReference type="EMBL" id="KAG9185781.1"/>
    </source>
</evidence>
<proteinExistence type="predicted"/>
<evidence type="ECO:0000313" key="2">
    <source>
        <dbReference type="Proteomes" id="UP001199106"/>
    </source>
</evidence>
<dbReference type="AlphaFoldDB" id="A0AAD4FA14"/>
<dbReference type="Proteomes" id="UP001199106">
    <property type="component" value="Unassembled WGS sequence"/>
</dbReference>
<sequence>MGGHAFKGLYCPRISPDVYNKAKAQATAALQTVFAQVVVPTEMPGKDDYGDVDFLVCEPLHYRHNTTIDDFPWQSTVRLVKEVLDTTHGRRGYLTPDCMYFAIDAPHGEKSCFIQIDVKVCFKPELYTWSHFELNYASNSKMIGSMAKPLGLTIDPEGIHIRVEEIEETNFPGSMVWISRDPKDALRVVGLDRRILNAGFKTKDEIYEHFASSLLFHPGHFAARLAEEKYNERLEDRAPYWTPFIKEWVPEHYPGYCLIQRTTEIEQNDGRADEHVEEDLQVWYKRTRAALRDKVFTMFPHIATEYYTKRAAWLKEREEQKLRDLITKAISTGTNEWTDYVPHMDAVVRHPQFTTPNLLHVEIGEMTPPSTPPLTPSLSIATMSTGLNSPVLPASSFFPLFTPTLLQDTPLYIDALPRTPPVSFTPHPPPPNMSPAAKLLCLFRWTLFNPETGTPFLATTPREKDFQMLWTDAVFVGAADEVLVQWARDTWWCAWVRQAAVNYVGMWKRRFAKEDDKKKAKGLEEDVESGEKMLGTEAVVNGGGERVVKVKRRLAKLNEGLMTAA</sequence>
<comment type="caution">
    <text evidence="1">The sequence shown here is derived from an EMBL/GenBank/DDBJ whole genome shotgun (WGS) entry which is preliminary data.</text>
</comment>
<organism evidence="1 2">
    <name type="scientific">Alternaria panax</name>
    <dbReference type="NCBI Taxonomy" id="48097"/>
    <lineage>
        <taxon>Eukaryota</taxon>
        <taxon>Fungi</taxon>
        <taxon>Dikarya</taxon>
        <taxon>Ascomycota</taxon>
        <taxon>Pezizomycotina</taxon>
        <taxon>Dothideomycetes</taxon>
        <taxon>Pleosporomycetidae</taxon>
        <taxon>Pleosporales</taxon>
        <taxon>Pleosporineae</taxon>
        <taxon>Pleosporaceae</taxon>
        <taxon>Alternaria</taxon>
        <taxon>Alternaria sect. Panax</taxon>
    </lineage>
</organism>
<name>A0AAD4FA14_9PLEO</name>
<dbReference type="EMBL" id="JAANER010000010">
    <property type="protein sequence ID" value="KAG9185781.1"/>
    <property type="molecule type" value="Genomic_DNA"/>
</dbReference>
<gene>
    <name evidence="1" type="ORF">G6011_07112</name>
</gene>
<protein>
    <submittedName>
        <fullName evidence="1">Uncharacterized protein</fullName>
    </submittedName>
</protein>
<keyword evidence="2" id="KW-1185">Reference proteome</keyword>
<reference evidence="1" key="1">
    <citation type="submission" date="2021-07" db="EMBL/GenBank/DDBJ databases">
        <title>Genome Resource of American Ginseng Black Spot Pathogen Alternaria panax.</title>
        <authorList>
            <person name="Qiu C."/>
            <person name="Wang W."/>
            <person name="Liu Z."/>
        </authorList>
    </citation>
    <scope>NUCLEOTIDE SEQUENCE</scope>
    <source>
        <strain evidence="1">BNCC115425</strain>
    </source>
</reference>
<accession>A0AAD4FA14</accession>